<evidence type="ECO:0000313" key="5">
    <source>
        <dbReference type="EMBL" id="KGO99810.1"/>
    </source>
</evidence>
<reference evidence="5 6" key="1">
    <citation type="submission" date="2013-08" db="EMBL/GenBank/DDBJ databases">
        <title>Genomic analysis of Lysobacter defluvii.</title>
        <authorList>
            <person name="Wang Q."/>
            <person name="Wang G."/>
        </authorList>
    </citation>
    <scope>NUCLEOTIDE SEQUENCE [LARGE SCALE GENOMIC DNA]</scope>
    <source>
        <strain evidence="5 6">IMMIB APB-9</strain>
    </source>
</reference>
<dbReference type="AlphaFoldDB" id="A0A0A0M9Q8"/>
<evidence type="ECO:0000313" key="6">
    <source>
        <dbReference type="Proteomes" id="UP000030003"/>
    </source>
</evidence>
<dbReference type="Pfam" id="PF07804">
    <property type="entry name" value="HipA_C"/>
    <property type="match status" value="1"/>
</dbReference>
<keyword evidence="2" id="KW-0808">Transferase</keyword>
<dbReference type="EMBL" id="AVBH01000003">
    <property type="protein sequence ID" value="KGO99810.1"/>
    <property type="molecule type" value="Genomic_DNA"/>
</dbReference>
<comment type="similarity">
    <text evidence="1">Belongs to the HipA Ser/Thr kinase family.</text>
</comment>
<dbReference type="Gene3D" id="1.10.1070.20">
    <property type="match status" value="1"/>
</dbReference>
<dbReference type="GO" id="GO:0004674">
    <property type="term" value="F:protein serine/threonine kinase activity"/>
    <property type="evidence" value="ECO:0007669"/>
    <property type="project" value="TreeGrafter"/>
</dbReference>
<keyword evidence="6" id="KW-1185">Reference proteome</keyword>
<dbReference type="Proteomes" id="UP000030003">
    <property type="component" value="Unassembled WGS sequence"/>
</dbReference>
<evidence type="ECO:0000256" key="1">
    <source>
        <dbReference type="ARBA" id="ARBA00010164"/>
    </source>
</evidence>
<name>A0A0A0M9Q8_9GAMM</name>
<organism evidence="5 6">
    <name type="scientific">Lysobacter defluvii IMMIB APB-9 = DSM 18482</name>
    <dbReference type="NCBI Taxonomy" id="1385515"/>
    <lineage>
        <taxon>Bacteria</taxon>
        <taxon>Pseudomonadati</taxon>
        <taxon>Pseudomonadota</taxon>
        <taxon>Gammaproteobacteria</taxon>
        <taxon>Lysobacterales</taxon>
        <taxon>Lysobacteraceae</taxon>
        <taxon>Novilysobacter</taxon>
    </lineage>
</organism>
<evidence type="ECO:0000259" key="4">
    <source>
        <dbReference type="Pfam" id="PF07804"/>
    </source>
</evidence>
<sequence>MAEANGRAVLLVQRFDRNAGERLHYLSLHALLSVERMSPADVVAPTGLVSYFGAASLYRRIGVSDAGRRMFERMLFNVLIGNTDDHARNHGLLLHAGSWDMSPAFDLVAEGKPVHAIGIGLKGRESSLENAFSALASYDLDEDVARRSLESIQEVLHRAPGILAGAGLAEGEVDLALGRMFRTI</sequence>
<keyword evidence="3" id="KW-0418">Kinase</keyword>
<dbReference type="InterPro" id="IPR052028">
    <property type="entry name" value="HipA_Ser/Thr_kinase"/>
</dbReference>
<evidence type="ECO:0000256" key="3">
    <source>
        <dbReference type="ARBA" id="ARBA00022777"/>
    </source>
</evidence>
<dbReference type="PANTHER" id="PTHR37419">
    <property type="entry name" value="SERINE/THREONINE-PROTEIN KINASE TOXIN HIPA"/>
    <property type="match status" value="1"/>
</dbReference>
<accession>A0A0A0M9Q8</accession>
<gene>
    <name evidence="5" type="ORF">N791_13900</name>
</gene>
<dbReference type="STRING" id="1385515.GCA_000423325_02053"/>
<dbReference type="GO" id="GO:0005829">
    <property type="term" value="C:cytosol"/>
    <property type="evidence" value="ECO:0007669"/>
    <property type="project" value="TreeGrafter"/>
</dbReference>
<protein>
    <recommendedName>
        <fullName evidence="4">HipA-like C-terminal domain-containing protein</fullName>
    </recommendedName>
</protein>
<evidence type="ECO:0000256" key="2">
    <source>
        <dbReference type="ARBA" id="ARBA00022679"/>
    </source>
</evidence>
<comment type="caution">
    <text evidence="5">The sequence shown here is derived from an EMBL/GenBank/DDBJ whole genome shotgun (WGS) entry which is preliminary data.</text>
</comment>
<dbReference type="PANTHER" id="PTHR37419:SF8">
    <property type="entry name" value="TOXIN YJJJ"/>
    <property type="match status" value="1"/>
</dbReference>
<feature type="domain" description="HipA-like C-terminal" evidence="4">
    <location>
        <begin position="5"/>
        <end position="153"/>
    </location>
</feature>
<dbReference type="eggNOG" id="COG3550">
    <property type="taxonomic scope" value="Bacteria"/>
</dbReference>
<dbReference type="InterPro" id="IPR012893">
    <property type="entry name" value="HipA-like_C"/>
</dbReference>
<proteinExistence type="inferred from homology"/>
<dbReference type="RefSeq" id="WP_027070724.1">
    <property type="nucleotide sequence ID" value="NZ_AVBH01000003.1"/>
</dbReference>